<dbReference type="SMART" id="SM00322">
    <property type="entry name" value="KH"/>
    <property type="match status" value="4"/>
</dbReference>
<dbReference type="CDD" id="cd22399">
    <property type="entry name" value="KH-I_FUBP_rpt4"/>
    <property type="match status" value="1"/>
</dbReference>
<keyword evidence="4" id="KW-0694">RNA-binding</keyword>
<feature type="compositionally biased region" description="Low complexity" evidence="5">
    <location>
        <begin position="565"/>
        <end position="578"/>
    </location>
</feature>
<reference evidence="8" key="1">
    <citation type="submission" date="2022-11" db="EMBL/GenBank/DDBJ databases">
        <authorList>
            <person name="Kikuchi T."/>
        </authorList>
    </citation>
    <scope>NUCLEOTIDE SEQUENCE</scope>
    <source>
        <strain evidence="8">PS1010</strain>
    </source>
</reference>
<feature type="compositionally biased region" description="Low complexity" evidence="5">
    <location>
        <begin position="17"/>
        <end position="29"/>
    </location>
</feature>
<dbReference type="GO" id="GO:0006355">
    <property type="term" value="P:regulation of DNA-templated transcription"/>
    <property type="evidence" value="ECO:0007669"/>
    <property type="project" value="InterPro"/>
</dbReference>
<evidence type="ECO:0000313" key="8">
    <source>
        <dbReference type="EMBL" id="CAI5455810.1"/>
    </source>
</evidence>
<feature type="domain" description="K Homology" evidence="7">
    <location>
        <begin position="258"/>
        <end position="329"/>
    </location>
</feature>
<dbReference type="SUPFAM" id="SSF54791">
    <property type="entry name" value="Eukaryotic type KH-domain (KH-domain type I)"/>
    <property type="match status" value="4"/>
</dbReference>
<dbReference type="GO" id="GO:0003723">
    <property type="term" value="F:RNA binding"/>
    <property type="evidence" value="ECO:0007669"/>
    <property type="project" value="UniProtKB-UniRule"/>
</dbReference>
<dbReference type="CDD" id="cd22397">
    <property type="entry name" value="KH-I_FUBP_rpt2"/>
    <property type="match status" value="1"/>
</dbReference>
<proteinExistence type="predicted"/>
<dbReference type="PROSITE" id="PS50084">
    <property type="entry name" value="KH_TYPE_1"/>
    <property type="match status" value="4"/>
</dbReference>
<name>A0A9P1J375_9PELO</name>
<keyword evidence="9" id="KW-1185">Reference proteome</keyword>
<evidence type="ECO:0000256" key="4">
    <source>
        <dbReference type="PROSITE-ProRule" id="PRU00117"/>
    </source>
</evidence>
<feature type="domain" description="K Homology" evidence="7">
    <location>
        <begin position="68"/>
        <end position="138"/>
    </location>
</feature>
<protein>
    <recommendedName>
        <fullName evidence="7">K Homology domain-containing protein</fullName>
    </recommendedName>
</protein>
<feature type="region of interest" description="Disordered" evidence="5">
    <location>
        <begin position="565"/>
        <end position="594"/>
    </location>
</feature>
<dbReference type="AlphaFoldDB" id="A0A9P1J375"/>
<dbReference type="Proteomes" id="UP001152747">
    <property type="component" value="Unassembled WGS sequence"/>
</dbReference>
<keyword evidence="6" id="KW-0812">Transmembrane</keyword>
<evidence type="ECO:0000259" key="7">
    <source>
        <dbReference type="SMART" id="SM00322"/>
    </source>
</evidence>
<dbReference type="InterPro" id="IPR036612">
    <property type="entry name" value="KH_dom_type_1_sf"/>
</dbReference>
<keyword evidence="6" id="KW-1133">Transmembrane helix</keyword>
<feature type="domain" description="K Homology" evidence="7">
    <location>
        <begin position="338"/>
        <end position="409"/>
    </location>
</feature>
<feature type="region of interest" description="Disordered" evidence="5">
    <location>
        <begin position="17"/>
        <end position="42"/>
    </location>
</feature>
<accession>A0A9P1J375</accession>
<evidence type="ECO:0000256" key="3">
    <source>
        <dbReference type="ARBA" id="ARBA00023242"/>
    </source>
</evidence>
<keyword evidence="3" id="KW-0539">Nucleus</keyword>
<organism evidence="8 9">
    <name type="scientific">Caenorhabditis angaria</name>
    <dbReference type="NCBI Taxonomy" id="860376"/>
    <lineage>
        <taxon>Eukaryota</taxon>
        <taxon>Metazoa</taxon>
        <taxon>Ecdysozoa</taxon>
        <taxon>Nematoda</taxon>
        <taxon>Chromadorea</taxon>
        <taxon>Rhabditida</taxon>
        <taxon>Rhabditina</taxon>
        <taxon>Rhabditomorpha</taxon>
        <taxon>Rhabditoidea</taxon>
        <taxon>Rhabditidae</taxon>
        <taxon>Peloderinae</taxon>
        <taxon>Caenorhabditis</taxon>
    </lineage>
</organism>
<comment type="subcellular location">
    <subcellularLocation>
        <location evidence="1">Nucleus</location>
    </subcellularLocation>
</comment>
<keyword evidence="2" id="KW-0677">Repeat</keyword>
<evidence type="ECO:0000256" key="2">
    <source>
        <dbReference type="ARBA" id="ARBA00022737"/>
    </source>
</evidence>
<evidence type="ECO:0000256" key="5">
    <source>
        <dbReference type="SAM" id="MobiDB-lite"/>
    </source>
</evidence>
<gene>
    <name evidence="8" type="ORF">CAMP_LOCUS18447</name>
</gene>
<feature type="domain" description="K Homology" evidence="7">
    <location>
        <begin position="160"/>
        <end position="232"/>
    </location>
</feature>
<dbReference type="InterPro" id="IPR004087">
    <property type="entry name" value="KH_dom"/>
</dbReference>
<evidence type="ECO:0000256" key="6">
    <source>
        <dbReference type="SAM" id="Phobius"/>
    </source>
</evidence>
<comment type="caution">
    <text evidence="8">The sequence shown here is derived from an EMBL/GenBank/DDBJ whole genome shotgun (WGS) entry which is preliminary data.</text>
</comment>
<dbReference type="Pfam" id="PF00013">
    <property type="entry name" value="KH_1"/>
    <property type="match status" value="4"/>
</dbReference>
<evidence type="ECO:0000256" key="1">
    <source>
        <dbReference type="ARBA" id="ARBA00004123"/>
    </source>
</evidence>
<dbReference type="InterPro" id="IPR004088">
    <property type="entry name" value="KH_dom_type_1"/>
</dbReference>
<dbReference type="Gene3D" id="3.30.1370.10">
    <property type="entry name" value="K Homology domain, type 1"/>
    <property type="match status" value="4"/>
</dbReference>
<feature type="transmembrane region" description="Helical" evidence="6">
    <location>
        <begin position="678"/>
        <end position="700"/>
    </location>
</feature>
<evidence type="ECO:0000313" key="9">
    <source>
        <dbReference type="Proteomes" id="UP001152747"/>
    </source>
</evidence>
<keyword evidence="6" id="KW-0472">Membrane</keyword>
<dbReference type="Pfam" id="PF09005">
    <property type="entry name" value="FUBP_C"/>
    <property type="match status" value="1"/>
</dbReference>
<dbReference type="GO" id="GO:0005634">
    <property type="term" value="C:nucleus"/>
    <property type="evidence" value="ECO:0007669"/>
    <property type="project" value="UniProtKB-SubCell"/>
</dbReference>
<dbReference type="CDD" id="cd22398">
    <property type="entry name" value="KH-I_FUBP_rpt3"/>
    <property type="match status" value="1"/>
</dbReference>
<dbReference type="InterPro" id="IPR015096">
    <property type="entry name" value="FUBP_C"/>
</dbReference>
<dbReference type="OrthoDB" id="5204190at2759"/>
<sequence>MSSVEVIGNEQFSNALSNIQQNSSNSTTLKRTTEESGLDSGIPAKRAVMHGMDGSLVQMGGPYMGQNEAITELYPVPENTVGLVIGRGGLEIQSIQTQSGCRVQMSPDADNSGYRQVTLQGMRPNIEKAKQMINDVVIRAQQRQAQQASQTFATAGESGRAITIDLQIPAAKCGLIIGKQGDTIRQLQENSGCKMLMIQDSQEVTGMPKPLRITGDPEKIEVAKRLVADLINKEETAGTGGGGIPNMARHGIPTDGNATAKGEVVVPRTSVGMIIGKSGETIKRLAIETGTKIQFKPDEDPNSAERCAVIMGTRDQIFKATELITELVNKSNNGGSQQPEVFFMHVPSNKTGLVIGKGGETIKQINAESGAHCELSREPPPNPNEKVFMIRGTQQQIHHAQHIIRIKVGDIPPNTPVPMMAGAQIMPNNGGYAQPAQFNGQYGAPQPVQQQWNNFGAPAQPQYAAPQYQQQAGVMPGQQFAQQAVAQVPQAQPAATQPAINPATGQPDYSAQWAEYYRSVGLLDQAAMVESQMKQNAARAAGVAVPAGAVPVAAAGYPQQYQAAGAAVPGQPNPAGQPYGQYQAHNNSKQIPSSSPSYPFSTLSDLHIHLAGAIRQIDRKEFPENHSSMKLLHMMRTIEEKRRLDNLVNWNLPPAVEIPECPKTPCTLDGFVASYTDVFIFSFLLILIGVVLCLIVFFCFSFR</sequence>
<dbReference type="PANTHER" id="PTHR10288">
    <property type="entry name" value="KH DOMAIN CONTAINING RNA BINDING PROTEIN"/>
    <property type="match status" value="1"/>
</dbReference>
<dbReference type="EMBL" id="CANHGI010000006">
    <property type="protein sequence ID" value="CAI5455810.1"/>
    <property type="molecule type" value="Genomic_DNA"/>
</dbReference>